<reference evidence="3 4" key="1">
    <citation type="submission" date="2019-11" db="EMBL/GenBank/DDBJ databases">
        <title>Whole genome sequence of Haloferax sp. MBLA0078.</title>
        <authorList>
            <person name="Seo M.-J."/>
            <person name="Cho E.-S."/>
        </authorList>
    </citation>
    <scope>NUCLEOTIDE SEQUENCE [LARGE SCALE GENOMIC DNA]</scope>
    <source>
        <strain evidence="3 4">MBLA0078</strain>
    </source>
</reference>
<comment type="caution">
    <text evidence="3">The sequence shown here is derived from an EMBL/GenBank/DDBJ whole genome shotgun (WGS) entry which is preliminary data.</text>
</comment>
<gene>
    <name evidence="3" type="ORF">GJR99_13665</name>
</gene>
<accession>A0A6A8GA75</accession>
<dbReference type="InterPro" id="IPR011050">
    <property type="entry name" value="Pectin_lyase_fold/virulence"/>
</dbReference>
<keyword evidence="4" id="KW-1185">Reference proteome</keyword>
<evidence type="ECO:0000259" key="2">
    <source>
        <dbReference type="PROSITE" id="PS50206"/>
    </source>
</evidence>
<dbReference type="InterPro" id="IPR001763">
    <property type="entry name" value="Rhodanese-like_dom"/>
</dbReference>
<dbReference type="Proteomes" id="UP000443423">
    <property type="component" value="Unassembled WGS sequence"/>
</dbReference>
<dbReference type="PROSITE" id="PS51318">
    <property type="entry name" value="TAT"/>
    <property type="match status" value="1"/>
</dbReference>
<dbReference type="SUPFAM" id="SSF51126">
    <property type="entry name" value="Pectin lyase-like"/>
    <property type="match status" value="1"/>
</dbReference>
<evidence type="ECO:0000256" key="1">
    <source>
        <dbReference type="SAM" id="MobiDB-lite"/>
    </source>
</evidence>
<dbReference type="RefSeq" id="WP_151113073.1">
    <property type="nucleotide sequence ID" value="NZ_WKJQ01000001.1"/>
</dbReference>
<protein>
    <recommendedName>
        <fullName evidence="2">Rhodanese domain-containing protein</fullName>
    </recommendedName>
</protein>
<feature type="compositionally biased region" description="Low complexity" evidence="1">
    <location>
        <begin position="468"/>
        <end position="477"/>
    </location>
</feature>
<name>A0A6A8GA75_9EURY</name>
<feature type="domain" description="Rhodanese" evidence="2">
    <location>
        <begin position="540"/>
        <end position="566"/>
    </location>
</feature>
<sequence length="582" mass="60927">MSEENRSSKPSNTTNKEIADSDNHPDAPDSELGAKRNGLDRRSFLKAAGAATIATAGVASGAASSATSHGGITFDRVVNAVDDLGMDPTGSTPIDSAFEANIQTGTLIEFPPGTYLFDRHHYYDGVSRFGIRGTGSSHRDVQFTPTKDSALLLIAGFAGSGILIDNLSLQQRNDETTAAAIGLNSPDNSLIRDVEWLGVTPDDDNGLDFNLTYATTDISGVNVAERITHGVDAESVEVPYPGGAQTIRGGPGHVGELILRDAELRNANENATRYTSEGVLTVEGGVFANNQNTQLRFSAGNHPSKVSSARGVHIIVDDPETQVSACIQLDSSPAADYGAIFEDCVIESINAKGDGGGRGVIDFPTWGAHGSATFRNCVIRNERPGRTVSGARIESGRPVPEETAITFENCSFTGNGGGFYAHSDRSGSVIHKSCVDMPNADITGFKTQNVSSSSCRIPSDVLGGSSGGSTDDGSTDGSTGGSTDGSTTPTLHTFSIQTTEDAPLVQYSLTVDGDAARGMNAEKSDFLTNSDGTVQIDGYAANGSEDTYNYVGSIVAWSADVDAQYYDLFIDGEPVDPSSLNQ</sequence>
<feature type="region of interest" description="Disordered" evidence="1">
    <location>
        <begin position="448"/>
        <end position="491"/>
    </location>
</feature>
<evidence type="ECO:0000313" key="3">
    <source>
        <dbReference type="EMBL" id="MRW97615.1"/>
    </source>
</evidence>
<dbReference type="OrthoDB" id="202667at2157"/>
<dbReference type="PROSITE" id="PS50206">
    <property type="entry name" value="RHODANESE_3"/>
    <property type="match status" value="1"/>
</dbReference>
<dbReference type="AlphaFoldDB" id="A0A6A8GA75"/>
<organism evidence="3 4">
    <name type="scientific">Haloferax marinum</name>
    <dbReference type="NCBI Taxonomy" id="2666143"/>
    <lineage>
        <taxon>Archaea</taxon>
        <taxon>Methanobacteriati</taxon>
        <taxon>Methanobacteriota</taxon>
        <taxon>Stenosarchaea group</taxon>
        <taxon>Halobacteria</taxon>
        <taxon>Halobacteriales</taxon>
        <taxon>Haloferacaceae</taxon>
        <taxon>Haloferax</taxon>
    </lineage>
</organism>
<dbReference type="EMBL" id="WKJQ01000001">
    <property type="protein sequence ID" value="MRW97615.1"/>
    <property type="molecule type" value="Genomic_DNA"/>
</dbReference>
<dbReference type="InterPro" id="IPR006311">
    <property type="entry name" value="TAT_signal"/>
</dbReference>
<feature type="region of interest" description="Disordered" evidence="1">
    <location>
        <begin position="1"/>
        <end position="36"/>
    </location>
</feature>
<evidence type="ECO:0000313" key="4">
    <source>
        <dbReference type="Proteomes" id="UP000443423"/>
    </source>
</evidence>
<feature type="compositionally biased region" description="Basic and acidic residues" evidence="1">
    <location>
        <begin position="17"/>
        <end position="36"/>
    </location>
</feature>
<proteinExistence type="predicted"/>